<dbReference type="GO" id="GO:0005737">
    <property type="term" value="C:cytoplasm"/>
    <property type="evidence" value="ECO:0007669"/>
    <property type="project" value="TreeGrafter"/>
</dbReference>
<evidence type="ECO:0000256" key="3">
    <source>
        <dbReference type="ARBA" id="ARBA00021330"/>
    </source>
</evidence>
<feature type="compositionally biased region" description="Polar residues" evidence="14">
    <location>
        <begin position="1"/>
        <end position="11"/>
    </location>
</feature>
<dbReference type="GO" id="GO:0001510">
    <property type="term" value="P:RNA methylation"/>
    <property type="evidence" value="ECO:0007669"/>
    <property type="project" value="InterPro"/>
</dbReference>
<sequence>MSVHNELNTSLRIPLEDQRDEVPQRPATAMDAGHGQGAGPAWPQDKPLFTPPLYKQRYEAIVQLVKKYRPRRMADFGCSECKLLQIIKWEPYVEELAGVDIDRGVLIHNSHTLQPLPCDYLIPRDNRLTVRLYHGSVADRDPSLCGYDFVSCVELIEHLDSEVLAALPGVLLGHVSPQVAVITTPNVEFNVLLPGLKGLRHWDHRFEWTRGQFQAWCTDVARTYGYSVYFSGVGLGPPGHHHLGFCSQMAIFEKANPWLGSLHRTVKDTGGRYELVFEFVFPTLQDKHCRDTMLLFEVKFLVDGAVRRYQEERDDFCGGNATPAGGSPTFPSPPTSCAVSPNSDSEAFPRCSSSGNETQPDGAVSRHARGWPPVRQTAIKASFNGTQILIDLAMIYISDKVQKLCSSVEQLREVIKSSSTFQLSHDETAIVCHLPENQELDWERRYS</sequence>
<reference evidence="16" key="1">
    <citation type="submission" date="2025-08" db="UniProtKB">
        <authorList>
            <consortium name="RefSeq"/>
        </authorList>
    </citation>
    <scope>IDENTIFICATION</scope>
    <source>
        <tissue evidence="16">Sperm</tissue>
    </source>
</reference>
<evidence type="ECO:0000256" key="5">
    <source>
        <dbReference type="ARBA" id="ARBA00022679"/>
    </source>
</evidence>
<keyword evidence="7" id="KW-0479">Metal-binding</keyword>
<organism evidence="15 16">
    <name type="scientific">Petromyzon marinus</name>
    <name type="common">Sea lamprey</name>
    <dbReference type="NCBI Taxonomy" id="7757"/>
    <lineage>
        <taxon>Eukaryota</taxon>
        <taxon>Metazoa</taxon>
        <taxon>Chordata</taxon>
        <taxon>Craniata</taxon>
        <taxon>Vertebrata</taxon>
        <taxon>Cyclostomata</taxon>
        <taxon>Hyperoartia</taxon>
        <taxon>Petromyzontiformes</taxon>
        <taxon>Petromyzontidae</taxon>
        <taxon>Petromyzon</taxon>
    </lineage>
</organism>
<evidence type="ECO:0000256" key="10">
    <source>
        <dbReference type="ARBA" id="ARBA00023158"/>
    </source>
</evidence>
<evidence type="ECO:0000256" key="14">
    <source>
        <dbReference type="SAM" id="MobiDB-lite"/>
    </source>
</evidence>
<evidence type="ECO:0000256" key="2">
    <source>
        <dbReference type="ARBA" id="ARBA00009026"/>
    </source>
</evidence>
<evidence type="ECO:0000256" key="13">
    <source>
        <dbReference type="ARBA" id="ARBA00048418"/>
    </source>
</evidence>
<dbReference type="PANTHER" id="PTHR21404">
    <property type="entry name" value="HEN1"/>
    <property type="match status" value="1"/>
</dbReference>
<comment type="similarity">
    <text evidence="2">Belongs to the methyltransferase superfamily. HEN1 family.</text>
</comment>
<dbReference type="EC" id="2.1.1.386" evidence="12"/>
<keyword evidence="6" id="KW-0949">S-adenosyl-L-methionine</keyword>
<keyword evidence="4" id="KW-0489">Methyltransferase</keyword>
<dbReference type="InterPro" id="IPR029063">
    <property type="entry name" value="SAM-dependent_MTases_sf"/>
</dbReference>
<name>A0AAJ7TBH2_PETMA</name>
<evidence type="ECO:0000313" key="16">
    <source>
        <dbReference type="RefSeq" id="XP_032814734.1"/>
    </source>
</evidence>
<dbReference type="PANTHER" id="PTHR21404:SF3">
    <property type="entry name" value="SMALL RNA 2'-O-METHYLTRANSFERASE"/>
    <property type="match status" value="1"/>
</dbReference>
<feature type="region of interest" description="Disordered" evidence="14">
    <location>
        <begin position="317"/>
        <end position="370"/>
    </location>
</feature>
<dbReference type="InterPro" id="IPR026610">
    <property type="entry name" value="Hen1"/>
</dbReference>
<dbReference type="GO" id="GO:0090486">
    <property type="term" value="F:small RNA 2'-O-methyltransferase activity"/>
    <property type="evidence" value="ECO:0007669"/>
    <property type="project" value="UniProtKB-EC"/>
</dbReference>
<dbReference type="Gene3D" id="3.40.50.150">
    <property type="entry name" value="Vaccinia Virus protein VP39"/>
    <property type="match status" value="1"/>
</dbReference>
<dbReference type="GO" id="GO:0034587">
    <property type="term" value="P:piRNA processing"/>
    <property type="evidence" value="ECO:0007669"/>
    <property type="project" value="TreeGrafter"/>
</dbReference>
<keyword evidence="8" id="KW-0460">Magnesium</keyword>
<dbReference type="Proteomes" id="UP001318040">
    <property type="component" value="Chromosome 22"/>
</dbReference>
<evidence type="ECO:0000256" key="7">
    <source>
        <dbReference type="ARBA" id="ARBA00022723"/>
    </source>
</evidence>
<keyword evidence="5" id="KW-0808">Transferase</keyword>
<feature type="compositionally biased region" description="Basic and acidic residues" evidence="14">
    <location>
        <begin position="14"/>
        <end position="23"/>
    </location>
</feature>
<evidence type="ECO:0000256" key="4">
    <source>
        <dbReference type="ARBA" id="ARBA00022603"/>
    </source>
</evidence>
<keyword evidence="15" id="KW-1185">Reference proteome</keyword>
<evidence type="ECO:0000313" key="15">
    <source>
        <dbReference type="Proteomes" id="UP001318040"/>
    </source>
</evidence>
<dbReference type="FunFam" id="3.40.50.150:FF:000124">
    <property type="entry name" value="HEN methyltransferase 1"/>
    <property type="match status" value="1"/>
</dbReference>
<dbReference type="GO" id="GO:0030422">
    <property type="term" value="P:siRNA processing"/>
    <property type="evidence" value="ECO:0007669"/>
    <property type="project" value="TreeGrafter"/>
</dbReference>
<evidence type="ECO:0000256" key="11">
    <source>
        <dbReference type="ARBA" id="ARBA00029981"/>
    </source>
</evidence>
<comment type="cofactor">
    <cofactor evidence="1">
        <name>Mg(2+)</name>
        <dbReference type="ChEBI" id="CHEBI:18420"/>
    </cofactor>
</comment>
<dbReference type="KEGG" id="pmrn:116944923"/>
<feature type="compositionally biased region" description="Polar residues" evidence="14">
    <location>
        <begin position="337"/>
        <end position="359"/>
    </location>
</feature>
<dbReference type="GO" id="GO:0003723">
    <property type="term" value="F:RNA binding"/>
    <property type="evidence" value="ECO:0007669"/>
    <property type="project" value="UniProtKB-KW"/>
</dbReference>
<dbReference type="RefSeq" id="XP_032814734.1">
    <property type="nucleotide sequence ID" value="XM_032958843.1"/>
</dbReference>
<dbReference type="GO" id="GO:0046872">
    <property type="term" value="F:metal ion binding"/>
    <property type="evidence" value="ECO:0007669"/>
    <property type="project" value="UniProtKB-KW"/>
</dbReference>
<keyword evidence="10" id="KW-0943">RNA-mediated gene silencing</keyword>
<protein>
    <recommendedName>
        <fullName evidence="3">Small RNA 2'-O-methyltransferase</fullName>
        <ecNumber evidence="12">2.1.1.386</ecNumber>
    </recommendedName>
    <alternativeName>
        <fullName evidence="11">HEN1 methyltransferase homolog 1</fullName>
    </alternativeName>
</protein>
<dbReference type="AlphaFoldDB" id="A0AAJ7TBH2"/>
<evidence type="ECO:0000256" key="6">
    <source>
        <dbReference type="ARBA" id="ARBA00022691"/>
    </source>
</evidence>
<feature type="region of interest" description="Disordered" evidence="14">
    <location>
        <begin position="1"/>
        <end position="44"/>
    </location>
</feature>
<gene>
    <name evidence="16" type="primary">HENMT1</name>
</gene>
<evidence type="ECO:0000256" key="9">
    <source>
        <dbReference type="ARBA" id="ARBA00022884"/>
    </source>
</evidence>
<accession>A0AAJ7TBH2</accession>
<proteinExistence type="inferred from homology"/>
<evidence type="ECO:0000256" key="8">
    <source>
        <dbReference type="ARBA" id="ARBA00022842"/>
    </source>
</evidence>
<keyword evidence="9" id="KW-0694">RNA-binding</keyword>
<dbReference type="GO" id="GO:0005634">
    <property type="term" value="C:nucleus"/>
    <property type="evidence" value="ECO:0007669"/>
    <property type="project" value="TreeGrafter"/>
</dbReference>
<evidence type="ECO:0000256" key="1">
    <source>
        <dbReference type="ARBA" id="ARBA00001946"/>
    </source>
</evidence>
<comment type="catalytic activity">
    <reaction evidence="13">
        <text>small RNA 3'-end nucleotide + S-adenosyl-L-methionine = small RNA 3'-end 2'-O-methylnucleotide + S-adenosyl-L-homocysteine + H(+)</text>
        <dbReference type="Rhea" id="RHEA:37887"/>
        <dbReference type="Rhea" id="RHEA-COMP:10415"/>
        <dbReference type="Rhea" id="RHEA-COMP:10416"/>
        <dbReference type="ChEBI" id="CHEBI:15378"/>
        <dbReference type="ChEBI" id="CHEBI:57856"/>
        <dbReference type="ChEBI" id="CHEBI:59789"/>
        <dbReference type="ChEBI" id="CHEBI:74896"/>
        <dbReference type="ChEBI" id="CHEBI:74898"/>
        <dbReference type="EC" id="2.1.1.386"/>
    </reaction>
</comment>
<dbReference type="SUPFAM" id="SSF53335">
    <property type="entry name" value="S-adenosyl-L-methionine-dependent methyltransferases"/>
    <property type="match status" value="1"/>
</dbReference>
<evidence type="ECO:0000256" key="12">
    <source>
        <dbReference type="ARBA" id="ARBA00035025"/>
    </source>
</evidence>
<dbReference type="CTD" id="113802"/>